<dbReference type="PIRSF" id="PIRSF030066">
    <property type="entry name" value="UCP030066"/>
    <property type="match status" value="1"/>
</dbReference>
<feature type="transmembrane region" description="Helical" evidence="5">
    <location>
        <begin position="45"/>
        <end position="66"/>
    </location>
</feature>
<dbReference type="Proteomes" id="UP001580391">
    <property type="component" value="Unassembled WGS sequence"/>
</dbReference>
<accession>A0A2M9Z8Y8</accession>
<dbReference type="EMBL" id="NPDT01000007">
    <property type="protein sequence ID" value="PJZ64875.1"/>
    <property type="molecule type" value="Genomic_DNA"/>
</dbReference>
<organism evidence="7 8">
    <name type="scientific">Leptospira wolffii</name>
    <dbReference type="NCBI Taxonomy" id="409998"/>
    <lineage>
        <taxon>Bacteria</taxon>
        <taxon>Pseudomonadati</taxon>
        <taxon>Spirochaetota</taxon>
        <taxon>Spirochaetia</taxon>
        <taxon>Leptospirales</taxon>
        <taxon>Leptospiraceae</taxon>
        <taxon>Leptospira</taxon>
    </lineage>
</organism>
<feature type="transmembrane region" description="Helical" evidence="5">
    <location>
        <begin position="9"/>
        <end position="30"/>
    </location>
</feature>
<comment type="subcellular location">
    <subcellularLocation>
        <location evidence="1">Membrane</location>
        <topology evidence="1">Multi-pass membrane protein</topology>
    </subcellularLocation>
</comment>
<feature type="transmembrane region" description="Helical" evidence="5">
    <location>
        <begin position="99"/>
        <end position="116"/>
    </location>
</feature>
<evidence type="ECO:0000256" key="5">
    <source>
        <dbReference type="SAM" id="Phobius"/>
    </source>
</evidence>
<feature type="transmembrane region" description="Helical" evidence="5">
    <location>
        <begin position="75"/>
        <end position="93"/>
    </location>
</feature>
<evidence type="ECO:0000256" key="1">
    <source>
        <dbReference type="ARBA" id="ARBA00004141"/>
    </source>
</evidence>
<comment type="caution">
    <text evidence="7">The sequence shown here is derived from an EMBL/GenBank/DDBJ whole genome shotgun (WGS) entry which is preliminary data.</text>
</comment>
<evidence type="ECO:0000313" key="7">
    <source>
        <dbReference type="EMBL" id="PJZ64875.1"/>
    </source>
</evidence>
<reference evidence="7 8" key="1">
    <citation type="submission" date="2017-07" db="EMBL/GenBank/DDBJ databases">
        <title>Leptospira spp. isolated from tropical soils.</title>
        <authorList>
            <person name="Thibeaux R."/>
            <person name="Iraola G."/>
            <person name="Ferres I."/>
            <person name="Bierque E."/>
            <person name="Girault D."/>
            <person name="Soupe-Gilbert M.-E."/>
            <person name="Picardeau M."/>
            <person name="Goarant C."/>
        </authorList>
    </citation>
    <scope>NUCLEOTIDE SEQUENCE [LARGE SCALE GENOMIC DNA]</scope>
    <source>
        <strain evidence="7 8">FH2-C-A2</strain>
    </source>
</reference>
<evidence type="ECO:0000256" key="3">
    <source>
        <dbReference type="ARBA" id="ARBA00022989"/>
    </source>
</evidence>
<dbReference type="AlphaFoldDB" id="A0A2M9Z8Y8"/>
<evidence type="ECO:0000313" key="8">
    <source>
        <dbReference type="Proteomes" id="UP000231912"/>
    </source>
</evidence>
<dbReference type="InterPro" id="IPR016944">
    <property type="entry name" value="UCP030066"/>
</dbReference>
<evidence type="ECO:0000256" key="2">
    <source>
        <dbReference type="ARBA" id="ARBA00022692"/>
    </source>
</evidence>
<dbReference type="GO" id="GO:0016020">
    <property type="term" value="C:membrane"/>
    <property type="evidence" value="ECO:0007669"/>
    <property type="project" value="UniProtKB-SubCell"/>
</dbReference>
<name>A0A2M9Z8Y8_9LEPT</name>
<dbReference type="InterPro" id="IPR032808">
    <property type="entry name" value="DoxX"/>
</dbReference>
<evidence type="ECO:0000256" key="4">
    <source>
        <dbReference type="ARBA" id="ARBA00023136"/>
    </source>
</evidence>
<keyword evidence="4 5" id="KW-0472">Membrane</keyword>
<dbReference type="Pfam" id="PF13564">
    <property type="entry name" value="DoxX_2"/>
    <property type="match status" value="1"/>
</dbReference>
<keyword evidence="2 5" id="KW-0812">Transmembrane</keyword>
<dbReference type="RefSeq" id="WP_016545276.1">
    <property type="nucleotide sequence ID" value="NZ_JBHILI010000010.1"/>
</dbReference>
<evidence type="ECO:0000313" key="9">
    <source>
        <dbReference type="Proteomes" id="UP001580391"/>
    </source>
</evidence>
<keyword evidence="3 5" id="KW-1133">Transmembrane helix</keyword>
<proteinExistence type="predicted"/>
<sequence length="124" mass="14053">MNKERINKILYWSLTLLVALPMLFSSYLYLSKADKILEGFGKLGYPVYLINILGTAKLLGAAALLFPKFPKLKEWAYAGFTFNFIGAFLSHILSGDQDFAGPLVFLLINSLSYFYWKKSERVPA</sequence>
<keyword evidence="9" id="KW-1185">Reference proteome</keyword>
<dbReference type="Proteomes" id="UP000231912">
    <property type="component" value="Unassembled WGS sequence"/>
</dbReference>
<protein>
    <submittedName>
        <fullName evidence="7">DoxX family protein</fullName>
    </submittedName>
</protein>
<evidence type="ECO:0000313" key="6">
    <source>
        <dbReference type="EMBL" id="MFB5737906.1"/>
    </source>
</evidence>
<reference evidence="6 9" key="2">
    <citation type="submission" date="2024-09" db="EMBL/GenBank/DDBJ databases">
        <title>Taxonomic and Genotyping Characterization of Leptospira Strains isolated from Multiple Sources in Colombia highlights the importance of intermediate species.</title>
        <authorList>
            <person name="Torres Higuera L."/>
            <person name="Rojas Tapias D."/>
            <person name="Jimenez Velasquez S."/>
            <person name="Renjifo Ibanez C."/>
        </authorList>
    </citation>
    <scope>NUCLEOTIDE SEQUENCE [LARGE SCALE GENOMIC DNA]</scope>
    <source>
        <strain evidence="6 9">Lep080</strain>
    </source>
</reference>
<gene>
    <name evidence="6" type="ORF">ACE5IX_15385</name>
    <name evidence="7" type="ORF">CH371_15310</name>
</gene>
<dbReference type="EMBL" id="JBHILJ010000009">
    <property type="protein sequence ID" value="MFB5737906.1"/>
    <property type="molecule type" value="Genomic_DNA"/>
</dbReference>